<dbReference type="Proteomes" id="UP000579153">
    <property type="component" value="Unassembled WGS sequence"/>
</dbReference>
<evidence type="ECO:0000313" key="1">
    <source>
        <dbReference type="EMBL" id="MBB5785009.1"/>
    </source>
</evidence>
<keyword evidence="2" id="KW-1185">Reference proteome</keyword>
<evidence type="ECO:0000313" key="2">
    <source>
        <dbReference type="Proteomes" id="UP000579153"/>
    </source>
</evidence>
<organism evidence="1 2">
    <name type="scientific">Nonomuraea jabiensis</name>
    <dbReference type="NCBI Taxonomy" id="882448"/>
    <lineage>
        <taxon>Bacteria</taxon>
        <taxon>Bacillati</taxon>
        <taxon>Actinomycetota</taxon>
        <taxon>Actinomycetes</taxon>
        <taxon>Streptosporangiales</taxon>
        <taxon>Streptosporangiaceae</taxon>
        <taxon>Nonomuraea</taxon>
    </lineage>
</organism>
<accession>A0A7W9LIJ3</accession>
<dbReference type="AlphaFoldDB" id="A0A7W9LIJ3"/>
<sequence>MLPLAITVRIAREVLAEAGFDPGLVSLAVEMCTAPQNLLVPAGGIETDEGHKSFDEVCAGLAGAVGELLGDDARAVELTGAIVNSDVLARVEAAPSLGEVVLESRAVKHPGFPDAVVRRR</sequence>
<name>A0A7W9LIJ3_9ACTN</name>
<gene>
    <name evidence="1" type="ORF">HD596_011765</name>
</gene>
<comment type="caution">
    <text evidence="1">The sequence shown here is derived from an EMBL/GenBank/DDBJ whole genome shotgun (WGS) entry which is preliminary data.</text>
</comment>
<proteinExistence type="predicted"/>
<reference evidence="1 2" key="1">
    <citation type="submission" date="2020-08" db="EMBL/GenBank/DDBJ databases">
        <title>Sequencing the genomes of 1000 actinobacteria strains.</title>
        <authorList>
            <person name="Klenk H.-P."/>
        </authorList>
    </citation>
    <scope>NUCLEOTIDE SEQUENCE [LARGE SCALE GENOMIC DNA]</scope>
    <source>
        <strain evidence="1 2">DSM 45507</strain>
    </source>
</reference>
<dbReference type="EMBL" id="JACHMB010000001">
    <property type="protein sequence ID" value="MBB5785009.1"/>
    <property type="molecule type" value="Genomic_DNA"/>
</dbReference>
<protein>
    <submittedName>
        <fullName evidence="1">Uncharacterized protein</fullName>
    </submittedName>
</protein>
<dbReference type="RefSeq" id="WP_313047475.1">
    <property type="nucleotide sequence ID" value="NZ_JACHMB010000001.1"/>
</dbReference>